<evidence type="ECO:0000256" key="7">
    <source>
        <dbReference type="ARBA" id="ARBA00033453"/>
    </source>
</evidence>
<dbReference type="InterPro" id="IPR002350">
    <property type="entry name" value="Kazal_dom"/>
</dbReference>
<dbReference type="GO" id="GO:0005634">
    <property type="term" value="C:nucleus"/>
    <property type="evidence" value="ECO:0007669"/>
    <property type="project" value="TreeGrafter"/>
</dbReference>
<sequence>MVQPVWSMSSLAPGSPLSDSEYQVFFSALMPSWKAGVACQIRRTQGCHDPKVVRLDQFENHGWIPEGPICSDLPDASWFQTFCQFAHYRCSNRKYYTKRIPCPDMAPRKEPRAQGEVSDTMGSWAKSNWSSRAGSTSEAALGQADPRPMSQTTLLHPDIRLHSNVNTILKYAYAVSGQEPVIKRHIPDVPTQRSLKPGRDPELAGPLQVQPVTATPETSPSAMKPSIKTGRATEQHMQKSIQQLINSALSLEGSPEIETTQVPLSTAPDWKGSFSSAQEGISDASSSGSLLALERDEALVILCYAMLEGICLSSAVTQAWKRMEARTLGFGDSVCDSLGRHHMELCPDCAFCSLKREQCHGVSDLRRVHCDVGTFTTYINPDISAQYQAVGNKVGSLEAMGYYGMEVYGGLRADYWCGRLATHGCDDPRVILWLQVEYAFFQGGDFPNKICDSDRVQHPNYCAFKSHQCLQRSLSSQKVLRHGCRRNETYQVLSEEKGEEEVLLWSQKFFSLTEG</sequence>
<dbReference type="PANTHER" id="PTHR21362:SF1">
    <property type="entry name" value="ACROSIN-BINDING PROTEIN"/>
    <property type="match status" value="1"/>
</dbReference>
<comment type="function">
    <text evidence="8">Acrosomal protein that maintains proacrosin (pro-ACR) as an enzymatically inactive zymogen in the acrosome. Involved also in the acrosome formation.</text>
</comment>
<evidence type="ECO:0000259" key="10">
    <source>
        <dbReference type="Pfam" id="PF07648"/>
    </source>
</evidence>
<dbReference type="Pfam" id="PF07222">
    <property type="entry name" value="PBP_sp32"/>
    <property type="match status" value="1"/>
</dbReference>
<evidence type="ECO:0000256" key="9">
    <source>
        <dbReference type="SAM" id="MobiDB-lite"/>
    </source>
</evidence>
<feature type="domain" description="Kazal-like" evidence="10">
    <location>
        <begin position="449"/>
        <end position="484"/>
    </location>
</feature>
<feature type="region of interest" description="Disordered" evidence="9">
    <location>
        <begin position="190"/>
        <end position="236"/>
    </location>
</feature>
<dbReference type="AlphaFoldDB" id="A0A9D3XVS6"/>
<dbReference type="EMBL" id="JAHDVG010000463">
    <property type="protein sequence ID" value="KAH1187113.1"/>
    <property type="molecule type" value="Genomic_DNA"/>
</dbReference>
<feature type="compositionally biased region" description="Polar residues" evidence="9">
    <location>
        <begin position="210"/>
        <end position="221"/>
    </location>
</feature>
<evidence type="ECO:0000313" key="11">
    <source>
        <dbReference type="EMBL" id="KAH1187113.1"/>
    </source>
</evidence>
<evidence type="ECO:0000256" key="1">
    <source>
        <dbReference type="ARBA" id="ARBA00004218"/>
    </source>
</evidence>
<name>A0A9D3XVS6_9SAUR</name>
<protein>
    <recommendedName>
        <fullName evidence="2">Acrosin-binding protein</fullName>
    </recommendedName>
    <alternativeName>
        <fullName evidence="6">Acrosin-binding protein, 60 kDa form</fullName>
    </alternativeName>
    <alternativeName>
        <fullName evidence="7">Proacrosin-binding protein sp32</fullName>
    </alternativeName>
</protein>
<keyword evidence="3" id="KW-0597">Phosphoprotein</keyword>
<comment type="subcellular location">
    <subcellularLocation>
        <location evidence="1">Cytoplasmic vesicle</location>
        <location evidence="1">Secretory vesicle</location>
        <location evidence="1">Acrosome</location>
    </subcellularLocation>
</comment>
<dbReference type="Proteomes" id="UP000827986">
    <property type="component" value="Unassembled WGS sequence"/>
</dbReference>
<reference evidence="11" key="1">
    <citation type="submission" date="2021-09" db="EMBL/GenBank/DDBJ databases">
        <title>The genome of Mauremys mutica provides insights into the evolution of semi-aquatic lifestyle.</title>
        <authorList>
            <person name="Gong S."/>
            <person name="Gao Y."/>
        </authorList>
    </citation>
    <scope>NUCLEOTIDE SEQUENCE</scope>
    <source>
        <strain evidence="11">MM-2020</strain>
        <tissue evidence="11">Muscle</tissue>
    </source>
</reference>
<proteinExistence type="predicted"/>
<organism evidence="11 12">
    <name type="scientific">Mauremys mutica</name>
    <name type="common">yellowpond turtle</name>
    <dbReference type="NCBI Taxonomy" id="74926"/>
    <lineage>
        <taxon>Eukaryota</taxon>
        <taxon>Metazoa</taxon>
        <taxon>Chordata</taxon>
        <taxon>Craniata</taxon>
        <taxon>Vertebrata</taxon>
        <taxon>Euteleostomi</taxon>
        <taxon>Archelosauria</taxon>
        <taxon>Testudinata</taxon>
        <taxon>Testudines</taxon>
        <taxon>Cryptodira</taxon>
        <taxon>Durocryptodira</taxon>
        <taxon>Testudinoidea</taxon>
        <taxon>Geoemydidae</taxon>
        <taxon>Geoemydinae</taxon>
        <taxon>Mauremys</taxon>
    </lineage>
</organism>
<evidence type="ECO:0000256" key="4">
    <source>
        <dbReference type="ARBA" id="ARBA00022729"/>
    </source>
</evidence>
<keyword evidence="5" id="KW-0968">Cytoplasmic vesicle</keyword>
<feature type="compositionally biased region" description="Polar residues" evidence="9">
    <location>
        <begin position="125"/>
        <end position="138"/>
    </location>
</feature>
<dbReference type="Pfam" id="PF07648">
    <property type="entry name" value="Kazal_2"/>
    <property type="match status" value="1"/>
</dbReference>
<evidence type="ECO:0000256" key="2">
    <source>
        <dbReference type="ARBA" id="ARBA00018940"/>
    </source>
</evidence>
<evidence type="ECO:0000313" key="12">
    <source>
        <dbReference type="Proteomes" id="UP000827986"/>
    </source>
</evidence>
<comment type="caution">
    <text evidence="11">The sequence shown here is derived from an EMBL/GenBank/DDBJ whole genome shotgun (WGS) entry which is preliminary data.</text>
</comment>
<evidence type="ECO:0000256" key="3">
    <source>
        <dbReference type="ARBA" id="ARBA00022553"/>
    </source>
</evidence>
<feature type="region of interest" description="Disordered" evidence="9">
    <location>
        <begin position="105"/>
        <end position="151"/>
    </location>
</feature>
<evidence type="ECO:0000256" key="8">
    <source>
        <dbReference type="ARBA" id="ARBA00045517"/>
    </source>
</evidence>
<evidence type="ECO:0000256" key="5">
    <source>
        <dbReference type="ARBA" id="ARBA00023329"/>
    </source>
</evidence>
<gene>
    <name evidence="11" type="ORF">KIL84_019862</name>
</gene>
<accession>A0A9D3XVS6</accession>
<evidence type="ECO:0000256" key="6">
    <source>
        <dbReference type="ARBA" id="ARBA00032734"/>
    </source>
</evidence>
<dbReference type="PANTHER" id="PTHR21362">
    <property type="entry name" value="ACROSIN-BINDING PROTEIN"/>
    <property type="match status" value="1"/>
</dbReference>
<dbReference type="GO" id="GO:0001669">
    <property type="term" value="C:acrosomal vesicle"/>
    <property type="evidence" value="ECO:0007669"/>
    <property type="project" value="UniProtKB-SubCell"/>
</dbReference>
<keyword evidence="4" id="KW-0732">Signal</keyword>
<dbReference type="InterPro" id="IPR009865">
    <property type="entry name" value="Proacrosin-bd"/>
</dbReference>
<keyword evidence="12" id="KW-1185">Reference proteome</keyword>